<geneLocation type="chloroplast" evidence="11"/>
<keyword evidence="2 11" id="KW-0934">Plastid</keyword>
<keyword evidence="4 8" id="KW-0694">RNA-binding</keyword>
<evidence type="ECO:0000256" key="9">
    <source>
        <dbReference type="RuleBase" id="RU004005"/>
    </source>
</evidence>
<sequence length="146" mass="17008">MKMIIKNRSPRRDIRAEAKQVKHIQKCYPPRRDIRAVAKHIRMSANKARRVLHQLRGRPYMDALSILNWMPYRACYPILKVLRSAAANADHNMGIDNEKLFVTIAEVNEGTLFKRFRPRARGRGYPIQKPTCHITIAVEDANDSRF</sequence>
<dbReference type="InterPro" id="IPR005727">
    <property type="entry name" value="Ribosomal_uL22_bac/chlpt-type"/>
</dbReference>
<dbReference type="GO" id="GO:0019843">
    <property type="term" value="F:rRNA binding"/>
    <property type="evidence" value="ECO:0007669"/>
    <property type="project" value="UniProtKB-UniRule"/>
</dbReference>
<evidence type="ECO:0000256" key="1">
    <source>
        <dbReference type="ARBA" id="ARBA00009451"/>
    </source>
</evidence>
<comment type="function">
    <text evidence="8 10">The globular domain of the protein is located near the polypeptide exit tunnel on the outside of the subunit, while an extended beta-hairpin is found that lines the wall of the exit tunnel in the center of the 70S ribosome.</text>
</comment>
<dbReference type="InterPro" id="IPR018260">
    <property type="entry name" value="Ribosomal_uL22_CS"/>
</dbReference>
<evidence type="ECO:0000256" key="3">
    <source>
        <dbReference type="ARBA" id="ARBA00022730"/>
    </source>
</evidence>
<dbReference type="PROSITE" id="PS00464">
    <property type="entry name" value="RIBOSOMAL_L22"/>
    <property type="match status" value="1"/>
</dbReference>
<keyword evidence="11" id="KW-0150">Chloroplast</keyword>
<dbReference type="AlphaFoldDB" id="A0A7R7DZ74"/>
<dbReference type="NCBIfam" id="TIGR01044">
    <property type="entry name" value="rplV_bact"/>
    <property type="match status" value="1"/>
</dbReference>
<name>A0A7R7DZ74_CUNLA</name>
<comment type="similarity">
    <text evidence="1 8 9">Belongs to the universal ribosomal protein uL22 family.</text>
</comment>
<dbReference type="PANTHER" id="PTHR13501">
    <property type="entry name" value="CHLOROPLAST 50S RIBOSOMAL PROTEIN L22-RELATED"/>
    <property type="match status" value="1"/>
</dbReference>
<dbReference type="InterPro" id="IPR036394">
    <property type="entry name" value="Ribosomal_uL22_sf"/>
</dbReference>
<dbReference type="HAMAP" id="MF_01331_B">
    <property type="entry name" value="Ribosomal_uL22_B"/>
    <property type="match status" value="1"/>
</dbReference>
<dbReference type="PANTHER" id="PTHR13501:SF10">
    <property type="entry name" value="LARGE RIBOSOMAL SUBUNIT PROTEIN UL22M"/>
    <property type="match status" value="1"/>
</dbReference>
<dbReference type="GO" id="GO:0015934">
    <property type="term" value="C:large ribosomal subunit"/>
    <property type="evidence" value="ECO:0007669"/>
    <property type="project" value="InterPro"/>
</dbReference>
<dbReference type="Pfam" id="PF00237">
    <property type="entry name" value="Ribosomal_L22"/>
    <property type="match status" value="1"/>
</dbReference>
<dbReference type="GO" id="GO:0006412">
    <property type="term" value="P:translation"/>
    <property type="evidence" value="ECO:0007669"/>
    <property type="project" value="UniProtKB-UniRule"/>
</dbReference>
<keyword evidence="3 8" id="KW-0699">rRNA-binding</keyword>
<protein>
    <recommendedName>
        <fullName evidence="7 8">Large ribosomal subunit protein uL22c</fullName>
    </recommendedName>
</protein>
<evidence type="ECO:0000256" key="2">
    <source>
        <dbReference type="ARBA" id="ARBA00022640"/>
    </source>
</evidence>
<dbReference type="SUPFAM" id="SSF54843">
    <property type="entry name" value="Ribosomal protein L22"/>
    <property type="match status" value="1"/>
</dbReference>
<dbReference type="EMBL" id="LC571741">
    <property type="protein sequence ID" value="BCK52162.1"/>
    <property type="molecule type" value="Genomic_DNA"/>
</dbReference>
<reference evidence="11" key="1">
    <citation type="journal article" date="2021" name="BMC Plant">
        <title>Tight association of genome rearrangements with gene expression in conifer plastomes.</title>
        <authorList>
            <person name="Wu C.S."/>
            <person name="Sudianto E."/>
            <person name="Chaw S.M."/>
        </authorList>
    </citation>
    <scope>NUCLEOTIDE SEQUENCE</scope>
    <source>
        <strain evidence="11">Chaw 1438</strain>
    </source>
</reference>
<evidence type="ECO:0000256" key="7">
    <source>
        <dbReference type="ARBA" id="ARBA00035285"/>
    </source>
</evidence>
<dbReference type="InterPro" id="IPR047867">
    <property type="entry name" value="Ribosomal_uL22_bac/org-type"/>
</dbReference>
<dbReference type="InterPro" id="IPR001063">
    <property type="entry name" value="Ribosomal_uL22"/>
</dbReference>
<proteinExistence type="inferred from homology"/>
<dbReference type="Gene3D" id="3.90.470.10">
    <property type="entry name" value="Ribosomal protein L22/L17"/>
    <property type="match status" value="1"/>
</dbReference>
<gene>
    <name evidence="8 11" type="primary">rpl22</name>
</gene>
<dbReference type="CDD" id="cd00336">
    <property type="entry name" value="Ribosomal_L22"/>
    <property type="match status" value="1"/>
</dbReference>
<evidence type="ECO:0000256" key="5">
    <source>
        <dbReference type="ARBA" id="ARBA00022980"/>
    </source>
</evidence>
<accession>A0A7R7DZ74</accession>
<keyword evidence="5 8" id="KW-0689">Ribosomal protein</keyword>
<evidence type="ECO:0000256" key="10">
    <source>
        <dbReference type="RuleBase" id="RU004009"/>
    </source>
</evidence>
<evidence type="ECO:0000313" key="11">
    <source>
        <dbReference type="EMBL" id="BCK52162.1"/>
    </source>
</evidence>
<dbReference type="GO" id="GO:0003735">
    <property type="term" value="F:structural constituent of ribosome"/>
    <property type="evidence" value="ECO:0007669"/>
    <property type="project" value="InterPro"/>
</dbReference>
<organism evidence="11">
    <name type="scientific">Cunninghamia lanceolata var. konishii</name>
    <dbReference type="NCBI Taxonomy" id="66170"/>
    <lineage>
        <taxon>Eukaryota</taxon>
        <taxon>Viridiplantae</taxon>
        <taxon>Streptophyta</taxon>
        <taxon>Embryophyta</taxon>
        <taxon>Tracheophyta</taxon>
        <taxon>Spermatophyta</taxon>
        <taxon>Pinopsida</taxon>
        <taxon>Pinidae</taxon>
        <taxon>Conifers II</taxon>
        <taxon>Cupressales</taxon>
        <taxon>Cupressaceae</taxon>
        <taxon>Cunninghamia</taxon>
    </lineage>
</organism>
<comment type="subcellular location">
    <subcellularLocation>
        <location evidence="8 10">Plastid</location>
        <location evidence="8 10">Chloroplast</location>
    </subcellularLocation>
</comment>
<evidence type="ECO:0000256" key="4">
    <source>
        <dbReference type="ARBA" id="ARBA00022884"/>
    </source>
</evidence>
<evidence type="ECO:0000256" key="6">
    <source>
        <dbReference type="ARBA" id="ARBA00023274"/>
    </source>
</evidence>
<evidence type="ECO:0000256" key="8">
    <source>
        <dbReference type="HAMAP-Rule" id="MF_01331"/>
    </source>
</evidence>
<comment type="function">
    <text evidence="8 10">This protein binds specifically to 23S rRNA.</text>
</comment>
<comment type="subunit">
    <text evidence="8">Part of the 50S ribosomal subunit.</text>
</comment>
<keyword evidence="6 8" id="KW-0687">Ribonucleoprotein</keyword>
<dbReference type="GO" id="GO:0009507">
    <property type="term" value="C:chloroplast"/>
    <property type="evidence" value="ECO:0007669"/>
    <property type="project" value="UniProtKB-SubCell"/>
</dbReference>